<proteinExistence type="predicted"/>
<reference evidence="1" key="1">
    <citation type="submission" date="2020-05" db="EMBL/GenBank/DDBJ databases">
        <authorList>
            <person name="Chiriac C."/>
            <person name="Salcher M."/>
            <person name="Ghai R."/>
            <person name="Kavagutti S V."/>
        </authorList>
    </citation>
    <scope>NUCLEOTIDE SEQUENCE</scope>
</reference>
<dbReference type="AlphaFoldDB" id="A0A6J6N011"/>
<organism evidence="1">
    <name type="scientific">freshwater metagenome</name>
    <dbReference type="NCBI Taxonomy" id="449393"/>
    <lineage>
        <taxon>unclassified sequences</taxon>
        <taxon>metagenomes</taxon>
        <taxon>ecological metagenomes</taxon>
    </lineage>
</organism>
<protein>
    <submittedName>
        <fullName evidence="1">Unannotated protein</fullName>
    </submittedName>
</protein>
<accession>A0A6J6N011</accession>
<sequence length="147" mass="16663">MIRLGSLAGYPFEGPRALAGWTPQKIAAVYAVMCLNDAENKPQEFSIIYVGHSADLSTEGFPLKHPRSASWVARSGNKFNLHICWYEIPGGTERHREMIAHELMAVYEPSCNLEKYDQAWKDEWIGEYSNAFTDPLTTGRDPNNRDQ</sequence>
<evidence type="ECO:0000313" key="1">
    <source>
        <dbReference type="EMBL" id="CAB4678195.1"/>
    </source>
</evidence>
<gene>
    <name evidence="1" type="ORF">UFOPK2372_00057</name>
</gene>
<dbReference type="EMBL" id="CAEZXJ010000003">
    <property type="protein sequence ID" value="CAB4678195.1"/>
    <property type="molecule type" value="Genomic_DNA"/>
</dbReference>
<name>A0A6J6N011_9ZZZZ</name>